<reference evidence="2" key="1">
    <citation type="submission" date="2020-08" db="EMBL/GenBank/DDBJ databases">
        <title>Multicomponent nature underlies the extraordinary mechanical properties of spider dragline silk.</title>
        <authorList>
            <person name="Kono N."/>
            <person name="Nakamura H."/>
            <person name="Mori M."/>
            <person name="Yoshida Y."/>
            <person name="Ohtoshi R."/>
            <person name="Malay A.D."/>
            <person name="Moran D.A.P."/>
            <person name="Tomita M."/>
            <person name="Numata K."/>
            <person name="Arakawa K."/>
        </authorList>
    </citation>
    <scope>NUCLEOTIDE SEQUENCE</scope>
</reference>
<evidence type="ECO:0000256" key="1">
    <source>
        <dbReference type="SAM" id="MobiDB-lite"/>
    </source>
</evidence>
<gene>
    <name evidence="2" type="primary">NCL1_59947</name>
    <name evidence="2" type="ORF">NPIL_205441</name>
</gene>
<evidence type="ECO:0000313" key="2">
    <source>
        <dbReference type="EMBL" id="GFS29501.1"/>
    </source>
</evidence>
<comment type="caution">
    <text evidence="2">The sequence shown here is derived from an EMBL/GenBank/DDBJ whole genome shotgun (WGS) entry which is preliminary data.</text>
</comment>
<dbReference type="Proteomes" id="UP000887013">
    <property type="component" value="Unassembled WGS sequence"/>
</dbReference>
<dbReference type="AlphaFoldDB" id="A0A8X6K7L0"/>
<protein>
    <recommendedName>
        <fullName evidence="4">Retrotransposon gag domain-containing protein</fullName>
    </recommendedName>
</protein>
<organism evidence="2 3">
    <name type="scientific">Nephila pilipes</name>
    <name type="common">Giant wood spider</name>
    <name type="synonym">Nephila maculata</name>
    <dbReference type="NCBI Taxonomy" id="299642"/>
    <lineage>
        <taxon>Eukaryota</taxon>
        <taxon>Metazoa</taxon>
        <taxon>Ecdysozoa</taxon>
        <taxon>Arthropoda</taxon>
        <taxon>Chelicerata</taxon>
        <taxon>Arachnida</taxon>
        <taxon>Araneae</taxon>
        <taxon>Araneomorphae</taxon>
        <taxon>Entelegynae</taxon>
        <taxon>Araneoidea</taxon>
        <taxon>Nephilidae</taxon>
        <taxon>Nephila</taxon>
    </lineage>
</organism>
<dbReference type="EMBL" id="BMAW01041570">
    <property type="protein sequence ID" value="GFS29501.1"/>
    <property type="molecule type" value="Genomic_DNA"/>
</dbReference>
<accession>A0A8X6K7L0</accession>
<feature type="compositionally biased region" description="Basic and acidic residues" evidence="1">
    <location>
        <begin position="214"/>
        <end position="224"/>
    </location>
</feature>
<feature type="region of interest" description="Disordered" evidence="1">
    <location>
        <begin position="169"/>
        <end position="314"/>
    </location>
</feature>
<keyword evidence="3" id="KW-1185">Reference proteome</keyword>
<evidence type="ECO:0000313" key="3">
    <source>
        <dbReference type="Proteomes" id="UP000887013"/>
    </source>
</evidence>
<feature type="compositionally biased region" description="Basic and acidic residues" evidence="1">
    <location>
        <begin position="180"/>
        <end position="191"/>
    </location>
</feature>
<sequence length="314" mass="35672">MRVGSSFRVLPEIVFSGKENVLEFLDSIGYGVMFHEIPANLACAYLKGHLIGKARDWFEVIGSSYVTGTATDFAQLKQALTNSFPVVRNISELEAEFYSSHQVRSQAPSDFVYKLLKIQKILGFEINEEKLVNHIIVRLSPRVMDYVEVRNPKTKVQLLQLVEKERDEGVVETDGLNSERSSEYSNKRKGEYQSGRRLPVRMNGRKRPGIRKMTSRETADKSGVRSEGSSPGPPRGATDSHRQVLPGRSSTYQLRSRRHIKEGQEESRRSSPYPPRNRLSISERQAATERTSTYLTKARGVETASSSRRFRPYK</sequence>
<evidence type="ECO:0008006" key="4">
    <source>
        <dbReference type="Google" id="ProtNLM"/>
    </source>
</evidence>
<proteinExistence type="predicted"/>
<feature type="compositionally biased region" description="Polar residues" evidence="1">
    <location>
        <begin position="279"/>
        <end position="295"/>
    </location>
</feature>
<name>A0A8X6K7L0_NEPPI</name>